<dbReference type="EMBL" id="CM055742">
    <property type="protein sequence ID" value="KAJ8000639.1"/>
    <property type="molecule type" value="Genomic_DNA"/>
</dbReference>
<name>A0ACC2GAG7_DALPE</name>
<evidence type="ECO:0000313" key="1">
    <source>
        <dbReference type="EMBL" id="KAJ8000639.1"/>
    </source>
</evidence>
<comment type="caution">
    <text evidence="1">The sequence shown here is derived from an EMBL/GenBank/DDBJ whole genome shotgun (WGS) entry which is preliminary data.</text>
</comment>
<keyword evidence="2" id="KW-1185">Reference proteome</keyword>
<dbReference type="Proteomes" id="UP001157502">
    <property type="component" value="Chromosome 15"/>
</dbReference>
<proteinExistence type="predicted"/>
<organism evidence="1 2">
    <name type="scientific">Dallia pectoralis</name>
    <name type="common">Alaska blackfish</name>
    <dbReference type="NCBI Taxonomy" id="75939"/>
    <lineage>
        <taxon>Eukaryota</taxon>
        <taxon>Metazoa</taxon>
        <taxon>Chordata</taxon>
        <taxon>Craniata</taxon>
        <taxon>Vertebrata</taxon>
        <taxon>Euteleostomi</taxon>
        <taxon>Actinopterygii</taxon>
        <taxon>Neopterygii</taxon>
        <taxon>Teleostei</taxon>
        <taxon>Protacanthopterygii</taxon>
        <taxon>Esociformes</taxon>
        <taxon>Umbridae</taxon>
        <taxon>Dallia</taxon>
    </lineage>
</organism>
<reference evidence="1" key="1">
    <citation type="submission" date="2021-05" db="EMBL/GenBank/DDBJ databases">
        <authorList>
            <person name="Pan Q."/>
            <person name="Jouanno E."/>
            <person name="Zahm M."/>
            <person name="Klopp C."/>
            <person name="Cabau C."/>
            <person name="Louis A."/>
            <person name="Berthelot C."/>
            <person name="Parey E."/>
            <person name="Roest Crollius H."/>
            <person name="Montfort J."/>
            <person name="Robinson-Rechavi M."/>
            <person name="Bouchez O."/>
            <person name="Lampietro C."/>
            <person name="Lopez Roques C."/>
            <person name="Donnadieu C."/>
            <person name="Postlethwait J."/>
            <person name="Bobe J."/>
            <person name="Dillon D."/>
            <person name="Chandos A."/>
            <person name="von Hippel F."/>
            <person name="Guiguen Y."/>
        </authorList>
    </citation>
    <scope>NUCLEOTIDE SEQUENCE</scope>
    <source>
        <strain evidence="1">YG-Jan2019</strain>
    </source>
</reference>
<evidence type="ECO:0000313" key="2">
    <source>
        <dbReference type="Proteomes" id="UP001157502"/>
    </source>
</evidence>
<sequence>MRQRADASSQAVRGVVTLAGAGQLLASRCSCSEVWLQESRSEQQAERPSLFIREEMKLQPQPHIGTLICGFARSGGSDGDDGLRANRLEANNFLTPRKPHVIVLEQKGLPGPETLNRVLRR</sequence>
<accession>A0ACC2GAG7</accession>
<gene>
    <name evidence="1" type="ORF">DPEC_G00182460</name>
</gene>
<protein>
    <submittedName>
        <fullName evidence="1">Uncharacterized protein</fullName>
    </submittedName>
</protein>